<dbReference type="AlphaFoldDB" id="A0A3M6C6S6"/>
<dbReference type="SUPFAM" id="SSF47413">
    <property type="entry name" value="lambda repressor-like DNA-binding domains"/>
    <property type="match status" value="1"/>
</dbReference>
<dbReference type="PROSITE" id="PS50943">
    <property type="entry name" value="HTH_CROC1"/>
    <property type="match status" value="1"/>
</dbReference>
<evidence type="ECO:0000259" key="1">
    <source>
        <dbReference type="PROSITE" id="PS50943"/>
    </source>
</evidence>
<comment type="caution">
    <text evidence="2">The sequence shown here is derived from an EMBL/GenBank/DDBJ whole genome shotgun (WGS) entry which is preliminary data.</text>
</comment>
<dbReference type="EMBL" id="RBUQ01000103">
    <property type="protein sequence ID" value="RMV39427.1"/>
    <property type="molecule type" value="Genomic_DNA"/>
</dbReference>
<name>A0A3M6C6S6_PSEYM</name>
<reference evidence="2 3" key="1">
    <citation type="submission" date="2018-08" db="EMBL/GenBank/DDBJ databases">
        <title>Recombination of ecologically and evolutionarily significant loci maintains genetic cohesion in the Pseudomonas syringae species complex.</title>
        <authorList>
            <person name="Dillon M."/>
            <person name="Thakur S."/>
            <person name="Almeida R.N.D."/>
            <person name="Weir B.S."/>
            <person name="Guttman D.S."/>
        </authorList>
    </citation>
    <scope>NUCLEOTIDE SEQUENCE [LARGE SCALE GENOMIC DNA]</scope>
    <source>
        <strain evidence="2 3">ICMP 11281</strain>
    </source>
</reference>
<dbReference type="InterPro" id="IPR050077">
    <property type="entry name" value="LexA_repressor"/>
</dbReference>
<dbReference type="PANTHER" id="PTHR33516:SF2">
    <property type="entry name" value="LEXA REPRESSOR-RELATED"/>
    <property type="match status" value="1"/>
</dbReference>
<dbReference type="Pfam" id="PF00717">
    <property type="entry name" value="Peptidase_S24"/>
    <property type="match status" value="1"/>
</dbReference>
<dbReference type="RefSeq" id="WP_081010155.1">
    <property type="nucleotide sequence ID" value="NZ_JAEVFP010000026.1"/>
</dbReference>
<protein>
    <submittedName>
        <fullName evidence="2">Phage repressor protein, Serine peptidase, MEROPS family S24</fullName>
    </submittedName>
</protein>
<dbReference type="Gene3D" id="1.10.260.40">
    <property type="entry name" value="lambda repressor-like DNA-binding domains"/>
    <property type="match status" value="1"/>
</dbReference>
<dbReference type="SMART" id="SM00530">
    <property type="entry name" value="HTH_XRE"/>
    <property type="match status" value="1"/>
</dbReference>
<dbReference type="InterPro" id="IPR010982">
    <property type="entry name" value="Lambda_DNA-bd_dom_sf"/>
</dbReference>
<dbReference type="CDD" id="cd06529">
    <property type="entry name" value="S24_LexA-like"/>
    <property type="match status" value="1"/>
</dbReference>
<evidence type="ECO:0000313" key="2">
    <source>
        <dbReference type="EMBL" id="RMV39427.1"/>
    </source>
</evidence>
<gene>
    <name evidence="2" type="ORF">ALP13_103644</name>
</gene>
<proteinExistence type="predicted"/>
<feature type="domain" description="HTH cro/C1-type" evidence="1">
    <location>
        <begin position="41"/>
        <end position="90"/>
    </location>
</feature>
<dbReference type="PANTHER" id="PTHR33516">
    <property type="entry name" value="LEXA REPRESSOR"/>
    <property type="match status" value="1"/>
</dbReference>
<organism evidence="2 3">
    <name type="scientific">Pseudomonas syringae pv. maculicola</name>
    <dbReference type="NCBI Taxonomy" id="59511"/>
    <lineage>
        <taxon>Bacteria</taxon>
        <taxon>Pseudomonadati</taxon>
        <taxon>Pseudomonadota</taxon>
        <taxon>Gammaproteobacteria</taxon>
        <taxon>Pseudomonadales</taxon>
        <taxon>Pseudomonadaceae</taxon>
        <taxon>Pseudomonas</taxon>
    </lineage>
</organism>
<dbReference type="Pfam" id="PF01381">
    <property type="entry name" value="HTH_3"/>
    <property type="match status" value="1"/>
</dbReference>
<dbReference type="InterPro" id="IPR039418">
    <property type="entry name" value="LexA-like"/>
</dbReference>
<dbReference type="Gene3D" id="2.10.109.10">
    <property type="entry name" value="Umud Fragment, subunit A"/>
    <property type="match status" value="1"/>
</dbReference>
<dbReference type="CDD" id="cd00093">
    <property type="entry name" value="HTH_XRE"/>
    <property type="match status" value="1"/>
</dbReference>
<dbReference type="InterPro" id="IPR001387">
    <property type="entry name" value="Cro/C1-type_HTH"/>
</dbReference>
<dbReference type="SUPFAM" id="SSF51306">
    <property type="entry name" value="LexA/Signal peptidase"/>
    <property type="match status" value="1"/>
</dbReference>
<dbReference type="GO" id="GO:0003677">
    <property type="term" value="F:DNA binding"/>
    <property type="evidence" value="ECO:0007669"/>
    <property type="project" value="InterPro"/>
</dbReference>
<dbReference type="Proteomes" id="UP000271631">
    <property type="component" value="Unassembled WGS sequence"/>
</dbReference>
<dbReference type="InterPro" id="IPR015927">
    <property type="entry name" value="Peptidase_S24_S26A/B/C"/>
</dbReference>
<dbReference type="InterPro" id="IPR036286">
    <property type="entry name" value="LexA/Signal_pep-like_sf"/>
</dbReference>
<accession>A0A3M6C6S6</accession>
<sequence length="246" mass="26741">MITQVIEQENTCYLMGNNACFTLQPMNDRTDTLASRVFAKRTALGLSQHQLAEKAGVSQVTIQHLESGRNLTSKKMVELARALGVSAEWLTSGKPSPIPNEGSNVGNARQPERYYRYPVISWVSAGAWVEATEPYPVGAPDSYQLSDYQAKGPAFWLEVKGDSMTASGGISVPEGQFILVDTDADVKPGKLVVAKLSGSNEATFKKLVEDGGVRFLKPLNNSYPMIKLDEDCKIIGVAVRTMSVLP</sequence>
<evidence type="ECO:0000313" key="3">
    <source>
        <dbReference type="Proteomes" id="UP000271631"/>
    </source>
</evidence>